<sequence length="144" mass="16478">MWGPTEHRMCCFGINHWRCSDPHHLFMLDTVTTTDTDGEATPNVEVVGATEDENLETVDSKQTLQKGLIRYYNKRQQLELVLAAQELFEIGDREVDPIASGDEDKCGIEMKGSDIWQDTTCMAFLRERMLPEVIELEEGKRAKK</sequence>
<accession>A0ABP1B523</accession>
<name>A0ABP1B523_9BRYO</name>
<dbReference type="Proteomes" id="UP001497522">
    <property type="component" value="Chromosome 19"/>
</dbReference>
<organism evidence="1 2">
    <name type="scientific">Sphagnum jensenii</name>
    <dbReference type="NCBI Taxonomy" id="128206"/>
    <lineage>
        <taxon>Eukaryota</taxon>
        <taxon>Viridiplantae</taxon>
        <taxon>Streptophyta</taxon>
        <taxon>Embryophyta</taxon>
        <taxon>Bryophyta</taxon>
        <taxon>Sphagnophytina</taxon>
        <taxon>Sphagnopsida</taxon>
        <taxon>Sphagnales</taxon>
        <taxon>Sphagnaceae</taxon>
        <taxon>Sphagnum</taxon>
    </lineage>
</organism>
<dbReference type="EMBL" id="OZ023720">
    <property type="protein sequence ID" value="CAK9870201.1"/>
    <property type="molecule type" value="Genomic_DNA"/>
</dbReference>
<proteinExistence type="predicted"/>
<reference evidence="1" key="1">
    <citation type="submission" date="2024-03" db="EMBL/GenBank/DDBJ databases">
        <authorList>
            <consortium name="ELIXIR-Norway"/>
            <consortium name="Elixir Norway"/>
        </authorList>
    </citation>
    <scope>NUCLEOTIDE SEQUENCE</scope>
</reference>
<protein>
    <submittedName>
        <fullName evidence="1">Uncharacterized protein</fullName>
    </submittedName>
</protein>
<keyword evidence="2" id="KW-1185">Reference proteome</keyword>
<evidence type="ECO:0000313" key="1">
    <source>
        <dbReference type="EMBL" id="CAK9870201.1"/>
    </source>
</evidence>
<evidence type="ECO:0000313" key="2">
    <source>
        <dbReference type="Proteomes" id="UP001497522"/>
    </source>
</evidence>
<gene>
    <name evidence="1" type="ORF">CSSPJE1EN2_LOCUS12938</name>
</gene>